<sequence length="121" mass="13463">MPPHLHPRSRMTSSLFASTLVACFFVVALPHMLPCPVPAKKFADGQVMVDENGRRKVYRRRESPDETKSGIVQFSEDIESGKSVKRECPVPRPGGMLGEWLGFHSENGTESKDANGHNNTR</sequence>
<dbReference type="OrthoDB" id="5410040at2759"/>
<feature type="signal peptide" evidence="2">
    <location>
        <begin position="1"/>
        <end position="39"/>
    </location>
</feature>
<evidence type="ECO:0000256" key="1">
    <source>
        <dbReference type="SAM" id="MobiDB-lite"/>
    </source>
</evidence>
<dbReference type="GO" id="GO:0005759">
    <property type="term" value="C:mitochondrial matrix"/>
    <property type="evidence" value="ECO:0007669"/>
    <property type="project" value="TreeGrafter"/>
</dbReference>
<dbReference type="GeneID" id="70288647"/>
<dbReference type="PANTHER" id="PTHR40020:SF1">
    <property type="entry name" value="CYTOCHROME C OXIDASE ASSEMBLY FACTOR 2"/>
    <property type="match status" value="1"/>
</dbReference>
<feature type="chain" id="PRO_5040392643" evidence="2">
    <location>
        <begin position="40"/>
        <end position="121"/>
    </location>
</feature>
<dbReference type="RefSeq" id="XP_046117089.1">
    <property type="nucleotide sequence ID" value="XM_046257744.1"/>
</dbReference>
<proteinExistence type="predicted"/>
<protein>
    <submittedName>
        <fullName evidence="3">Uncharacterized protein</fullName>
    </submittedName>
</protein>
<reference evidence="3" key="1">
    <citation type="journal article" date="2021" name="IMA Fungus">
        <title>Genomic characterization of three marine fungi, including Emericellopsis atlantica sp. nov. with signatures of a generalist lifestyle and marine biomass degradation.</title>
        <authorList>
            <person name="Hagestad O.C."/>
            <person name="Hou L."/>
            <person name="Andersen J.H."/>
            <person name="Hansen E.H."/>
            <person name="Altermark B."/>
            <person name="Li C."/>
            <person name="Kuhnert E."/>
            <person name="Cox R.J."/>
            <person name="Crous P.W."/>
            <person name="Spatafora J.W."/>
            <person name="Lail K."/>
            <person name="Amirebrahimi M."/>
            <person name="Lipzen A."/>
            <person name="Pangilinan J."/>
            <person name="Andreopoulos W."/>
            <person name="Hayes R.D."/>
            <person name="Ng V."/>
            <person name="Grigoriev I.V."/>
            <person name="Jackson S.A."/>
            <person name="Sutton T.D.S."/>
            <person name="Dobson A.D.W."/>
            <person name="Rama T."/>
        </authorList>
    </citation>
    <scope>NUCLEOTIDE SEQUENCE</scope>
    <source>
        <strain evidence="3">TS7</strain>
    </source>
</reference>
<dbReference type="GO" id="GO:0033617">
    <property type="term" value="P:mitochondrial respiratory chain complex IV assembly"/>
    <property type="evidence" value="ECO:0007669"/>
    <property type="project" value="TreeGrafter"/>
</dbReference>
<dbReference type="PANTHER" id="PTHR40020">
    <property type="entry name" value="CYTOCHROME C OXIDASE ASSEMBLY FACTOR 2"/>
    <property type="match status" value="1"/>
</dbReference>
<dbReference type="Proteomes" id="UP000887229">
    <property type="component" value="Unassembled WGS sequence"/>
</dbReference>
<name>A0A9P7ZJI6_9HYPO</name>
<gene>
    <name evidence="3" type="ORF">F5Z01DRAFT_154716</name>
</gene>
<evidence type="ECO:0000313" key="3">
    <source>
        <dbReference type="EMBL" id="KAG9253165.1"/>
    </source>
</evidence>
<accession>A0A9P7ZJI6</accession>
<keyword evidence="4" id="KW-1185">Reference proteome</keyword>
<evidence type="ECO:0000313" key="4">
    <source>
        <dbReference type="Proteomes" id="UP000887229"/>
    </source>
</evidence>
<organism evidence="3 4">
    <name type="scientific">Emericellopsis atlantica</name>
    <dbReference type="NCBI Taxonomy" id="2614577"/>
    <lineage>
        <taxon>Eukaryota</taxon>
        <taxon>Fungi</taxon>
        <taxon>Dikarya</taxon>
        <taxon>Ascomycota</taxon>
        <taxon>Pezizomycotina</taxon>
        <taxon>Sordariomycetes</taxon>
        <taxon>Hypocreomycetidae</taxon>
        <taxon>Hypocreales</taxon>
        <taxon>Bionectriaceae</taxon>
        <taxon>Emericellopsis</taxon>
    </lineage>
</organism>
<feature type="region of interest" description="Disordered" evidence="1">
    <location>
        <begin position="99"/>
        <end position="121"/>
    </location>
</feature>
<comment type="caution">
    <text evidence="3">The sequence shown here is derived from an EMBL/GenBank/DDBJ whole genome shotgun (WGS) entry which is preliminary data.</text>
</comment>
<keyword evidence="2" id="KW-0732">Signal</keyword>
<dbReference type="EMBL" id="MU251258">
    <property type="protein sequence ID" value="KAG9253165.1"/>
    <property type="molecule type" value="Genomic_DNA"/>
</dbReference>
<dbReference type="AlphaFoldDB" id="A0A9P7ZJI6"/>
<evidence type="ECO:0000256" key="2">
    <source>
        <dbReference type="SAM" id="SignalP"/>
    </source>
</evidence>